<organism evidence="2 3">
    <name type="scientific">Sparus aurata</name>
    <name type="common">Gilthead sea bream</name>
    <dbReference type="NCBI Taxonomy" id="8175"/>
    <lineage>
        <taxon>Eukaryota</taxon>
        <taxon>Metazoa</taxon>
        <taxon>Chordata</taxon>
        <taxon>Craniata</taxon>
        <taxon>Vertebrata</taxon>
        <taxon>Euteleostomi</taxon>
        <taxon>Actinopterygii</taxon>
        <taxon>Neopterygii</taxon>
        <taxon>Teleostei</taxon>
        <taxon>Neoteleostei</taxon>
        <taxon>Acanthomorphata</taxon>
        <taxon>Eupercaria</taxon>
        <taxon>Spariformes</taxon>
        <taxon>Sparidae</taxon>
        <taxon>Sparus</taxon>
    </lineage>
</organism>
<dbReference type="GO" id="GO:0000408">
    <property type="term" value="C:EKC/KEOPS complex"/>
    <property type="evidence" value="ECO:0007669"/>
    <property type="project" value="InterPro"/>
</dbReference>
<name>A0A671W178_SPAAU</name>
<evidence type="ECO:0000313" key="3">
    <source>
        <dbReference type="Proteomes" id="UP000472265"/>
    </source>
</evidence>
<dbReference type="Ensembl" id="ENSSAUT00010032073.1">
    <property type="protein sequence ID" value="ENSSAUP00010030426.1"/>
    <property type="gene ID" value="ENSSAUG00010013054.1"/>
</dbReference>
<feature type="compositionally biased region" description="Acidic residues" evidence="1">
    <location>
        <begin position="64"/>
        <end position="74"/>
    </location>
</feature>
<reference evidence="2" key="2">
    <citation type="submission" date="2025-08" db="UniProtKB">
        <authorList>
            <consortium name="Ensembl"/>
        </authorList>
    </citation>
    <scope>IDENTIFICATION</scope>
</reference>
<protein>
    <submittedName>
        <fullName evidence="2">Uncharacterized protein</fullName>
    </submittedName>
</protein>
<feature type="region of interest" description="Disordered" evidence="1">
    <location>
        <begin position="61"/>
        <end position="92"/>
    </location>
</feature>
<dbReference type="GeneTree" id="ENSGT00940000176260"/>
<accession>A0A671W178</accession>
<dbReference type="Pfam" id="PF15387">
    <property type="entry name" value="DUF4611"/>
    <property type="match status" value="1"/>
</dbReference>
<dbReference type="AlphaFoldDB" id="A0A671W178"/>
<proteinExistence type="predicted"/>
<sequence>MAAMAVYAELKFRDGLKEKISVNVENNLSSLINGIQELNPNVSRLLSELVDVGYHTCAFQNVHEEEEDDSDESEPEHPENSEVQPPAKRSKT</sequence>
<keyword evidence="3" id="KW-1185">Reference proteome</keyword>
<reference evidence="2" key="1">
    <citation type="submission" date="2021-04" db="EMBL/GenBank/DDBJ databases">
        <authorList>
            <consortium name="Wellcome Sanger Institute Data Sharing"/>
        </authorList>
    </citation>
    <scope>NUCLEOTIDE SEQUENCE [LARGE SCALE GENOMIC DNA]</scope>
</reference>
<evidence type="ECO:0000256" key="1">
    <source>
        <dbReference type="SAM" id="MobiDB-lite"/>
    </source>
</evidence>
<reference evidence="2" key="3">
    <citation type="submission" date="2025-09" db="UniProtKB">
        <authorList>
            <consortium name="Ensembl"/>
        </authorList>
    </citation>
    <scope>IDENTIFICATION</scope>
</reference>
<dbReference type="OMA" id="ENAREEH"/>
<dbReference type="InterPro" id="IPR027893">
    <property type="entry name" value="GON7_meta"/>
</dbReference>
<dbReference type="InParanoid" id="A0A671W178"/>
<evidence type="ECO:0000313" key="2">
    <source>
        <dbReference type="Ensembl" id="ENSSAUP00010030426.1"/>
    </source>
</evidence>
<dbReference type="Proteomes" id="UP000472265">
    <property type="component" value="Chromosome 22"/>
</dbReference>